<dbReference type="Proteomes" id="UP000010366">
    <property type="component" value="Chromosome"/>
</dbReference>
<organism evidence="1 2">
    <name type="scientific">Chamaesiphon minutus (strain ATCC 27169 / PCC 6605)</name>
    <dbReference type="NCBI Taxonomy" id="1173020"/>
    <lineage>
        <taxon>Bacteria</taxon>
        <taxon>Bacillati</taxon>
        <taxon>Cyanobacteriota</taxon>
        <taxon>Cyanophyceae</taxon>
        <taxon>Gomontiellales</taxon>
        <taxon>Chamaesiphonaceae</taxon>
        <taxon>Chamaesiphon</taxon>
    </lineage>
</organism>
<reference evidence="1 2" key="1">
    <citation type="submission" date="2012-05" db="EMBL/GenBank/DDBJ databases">
        <title>Finished chromosome of genome of Chamaesiphon sp. PCC 6605.</title>
        <authorList>
            <consortium name="US DOE Joint Genome Institute"/>
            <person name="Gugger M."/>
            <person name="Coursin T."/>
            <person name="Rippka R."/>
            <person name="Tandeau De Marsac N."/>
            <person name="Huntemann M."/>
            <person name="Wei C.-L."/>
            <person name="Han J."/>
            <person name="Detter J.C."/>
            <person name="Han C."/>
            <person name="Tapia R."/>
            <person name="Chen A."/>
            <person name="Kyrpides N."/>
            <person name="Mavromatis K."/>
            <person name="Markowitz V."/>
            <person name="Szeto E."/>
            <person name="Ivanova N."/>
            <person name="Pagani I."/>
            <person name="Pati A."/>
            <person name="Goodwin L."/>
            <person name="Nordberg H.P."/>
            <person name="Cantor M.N."/>
            <person name="Hua S.X."/>
            <person name="Woyke T."/>
            <person name="Kerfeld C.A."/>
        </authorList>
    </citation>
    <scope>NUCLEOTIDE SEQUENCE [LARGE SCALE GENOMIC DNA]</scope>
    <source>
        <strain evidence="2">ATCC 27169 / PCC 6605</strain>
    </source>
</reference>
<evidence type="ECO:0000313" key="2">
    <source>
        <dbReference type="Proteomes" id="UP000010366"/>
    </source>
</evidence>
<sequence>MLREIDFNLWVVEKPFKYFGLEVGTRMTIGRLIDGNRASRFHSAT</sequence>
<accession>K9UIU0</accession>
<dbReference type="RefSeq" id="WP_015160476.1">
    <property type="nucleotide sequence ID" value="NC_019697.1"/>
</dbReference>
<keyword evidence="2" id="KW-1185">Reference proteome</keyword>
<dbReference type="HOGENOM" id="CLU_3197703_0_0_3"/>
<proteinExistence type="predicted"/>
<dbReference type="OrthoDB" id="450111at2"/>
<gene>
    <name evidence="1" type="ORF">Cha6605_3339</name>
</gene>
<name>K9UIU0_CHAP6</name>
<dbReference type="KEGG" id="cmp:Cha6605_3339"/>
<dbReference type="STRING" id="1173020.Cha6605_3339"/>
<dbReference type="EMBL" id="CP003600">
    <property type="protein sequence ID" value="AFY94341.1"/>
    <property type="molecule type" value="Genomic_DNA"/>
</dbReference>
<protein>
    <submittedName>
        <fullName evidence="1">Uncharacterized protein</fullName>
    </submittedName>
</protein>
<evidence type="ECO:0000313" key="1">
    <source>
        <dbReference type="EMBL" id="AFY94341.1"/>
    </source>
</evidence>
<dbReference type="AlphaFoldDB" id="K9UIU0"/>